<name>A0A2S3I1A9_9POAL</name>
<dbReference type="InterPro" id="IPR008974">
    <property type="entry name" value="TRAF-like"/>
</dbReference>
<dbReference type="Gene3D" id="1.25.40.420">
    <property type="match status" value="1"/>
</dbReference>
<evidence type="ECO:0000259" key="3">
    <source>
        <dbReference type="PROSITE" id="PS50097"/>
    </source>
</evidence>
<dbReference type="InterPro" id="IPR011333">
    <property type="entry name" value="SKP1/BTB/POZ_sf"/>
</dbReference>
<comment type="pathway">
    <text evidence="1">Protein modification; protein ubiquitination.</text>
</comment>
<dbReference type="PANTHER" id="PTHR26379:SF474">
    <property type="entry name" value="OS08G0228200 PROTEIN"/>
    <property type="match status" value="1"/>
</dbReference>
<gene>
    <name evidence="5" type="ORF">PAHAL_6G079400</name>
</gene>
<dbReference type="Gene3D" id="3.30.710.10">
    <property type="entry name" value="Potassium Channel Kv1.1, Chain A"/>
    <property type="match status" value="2"/>
</dbReference>
<evidence type="ECO:0000259" key="4">
    <source>
        <dbReference type="PROSITE" id="PS50144"/>
    </source>
</evidence>
<comment type="similarity">
    <text evidence="2">Belongs to the Tdpoz family.</text>
</comment>
<dbReference type="InterPro" id="IPR002083">
    <property type="entry name" value="MATH/TRAF_dom"/>
</dbReference>
<evidence type="ECO:0000256" key="2">
    <source>
        <dbReference type="ARBA" id="ARBA00010846"/>
    </source>
</evidence>
<dbReference type="Gramene" id="PAN34266">
    <property type="protein sequence ID" value="PAN34266"/>
    <property type="gene ID" value="PAHAL_6G079400"/>
</dbReference>
<feature type="domain" description="BTB" evidence="3">
    <location>
        <begin position="155"/>
        <end position="206"/>
    </location>
</feature>
<proteinExistence type="inferred from homology"/>
<dbReference type="EMBL" id="CM008051">
    <property type="protein sequence ID" value="PAN34266.1"/>
    <property type="molecule type" value="Genomic_DNA"/>
</dbReference>
<reference evidence="5" key="1">
    <citation type="submission" date="2018-04" db="EMBL/GenBank/DDBJ databases">
        <title>WGS assembly of Panicum hallii.</title>
        <authorList>
            <person name="Lovell J."/>
            <person name="Jenkins J."/>
            <person name="Lowry D."/>
            <person name="Mamidi S."/>
            <person name="Sreedasyam A."/>
            <person name="Weng X."/>
            <person name="Barry K."/>
            <person name="Bonette J."/>
            <person name="Campitelli B."/>
            <person name="Daum C."/>
            <person name="Gordon S."/>
            <person name="Gould B."/>
            <person name="Lipzen A."/>
            <person name="Macqueen A."/>
            <person name="Palacio-Mejia J."/>
            <person name="Plott C."/>
            <person name="Shakirov E."/>
            <person name="Shu S."/>
            <person name="Yoshinaga Y."/>
            <person name="Zane M."/>
            <person name="Rokhsar D."/>
            <person name="Grimwood J."/>
            <person name="Schmutz J."/>
            <person name="Juenger T."/>
        </authorList>
    </citation>
    <scope>NUCLEOTIDE SEQUENCE [LARGE SCALE GENOMIC DNA]</scope>
    <source>
        <strain evidence="5">FIL2</strain>
    </source>
</reference>
<dbReference type="Pfam" id="PF22486">
    <property type="entry name" value="MATH_2"/>
    <property type="match status" value="1"/>
</dbReference>
<dbReference type="InterPro" id="IPR045005">
    <property type="entry name" value="BPM1-6"/>
</dbReference>
<dbReference type="PANTHER" id="PTHR26379">
    <property type="entry name" value="BTB/POZ AND MATH DOMAIN-CONTAINING PROTEIN 1"/>
    <property type="match status" value="1"/>
</dbReference>
<dbReference type="AlphaFoldDB" id="A0A2S3I1A9"/>
<protein>
    <recommendedName>
        <fullName evidence="6">BTB domain-containing protein</fullName>
    </recommendedName>
</protein>
<feature type="domain" description="MATH" evidence="4">
    <location>
        <begin position="21"/>
        <end position="78"/>
    </location>
</feature>
<dbReference type="Pfam" id="PF24570">
    <property type="entry name" value="BACK_BPM_SPOP"/>
    <property type="match status" value="1"/>
</dbReference>
<organism evidence="5">
    <name type="scientific">Panicum hallii</name>
    <dbReference type="NCBI Taxonomy" id="206008"/>
    <lineage>
        <taxon>Eukaryota</taxon>
        <taxon>Viridiplantae</taxon>
        <taxon>Streptophyta</taxon>
        <taxon>Embryophyta</taxon>
        <taxon>Tracheophyta</taxon>
        <taxon>Spermatophyta</taxon>
        <taxon>Magnoliopsida</taxon>
        <taxon>Liliopsida</taxon>
        <taxon>Poales</taxon>
        <taxon>Poaceae</taxon>
        <taxon>PACMAD clade</taxon>
        <taxon>Panicoideae</taxon>
        <taxon>Panicodae</taxon>
        <taxon>Paniceae</taxon>
        <taxon>Panicinae</taxon>
        <taxon>Panicum</taxon>
        <taxon>Panicum sect. Panicum</taxon>
    </lineage>
</organism>
<dbReference type="SMART" id="SM00225">
    <property type="entry name" value="BTB"/>
    <property type="match status" value="1"/>
</dbReference>
<dbReference type="InterPro" id="IPR000210">
    <property type="entry name" value="BTB/POZ_dom"/>
</dbReference>
<dbReference type="CDD" id="cd00121">
    <property type="entry name" value="MATH"/>
    <property type="match status" value="1"/>
</dbReference>
<evidence type="ECO:0000256" key="1">
    <source>
        <dbReference type="ARBA" id="ARBA00004906"/>
    </source>
</evidence>
<dbReference type="Pfam" id="PF00651">
    <property type="entry name" value="BTB"/>
    <property type="match status" value="1"/>
</dbReference>
<sequence>MASSPEPREKTTSRCTAETDRCVHVFEIHGYSLHKELGAGKFIQSAAFTVGGHKWRIRFYPGGREEESEHYVSVYLELLSKTAEVTALFSFCFKKTDELEASPYLRDDRLVIHQCDVTVITGTRASQSEKTCGIQVPPSDLSRDLGRLLDAAKRTDATFKVRGEVVHAHKIVLALRSPTISIEDMEPAIFKALLQFIYTDSLPAMDDLDGDEKEETVKHLLVAADRYAMERMKVMCESILCKGLKVETVAETLALADQHNCIKLRDACIGFINSSERMDAVVESSGFQHLKRACPTVFMDMWEKIAKSRRI</sequence>
<dbReference type="Gene3D" id="2.60.210.10">
    <property type="entry name" value="Apoptosis, Tumor Necrosis Factor Receptor Associated Protein 2, Chain A"/>
    <property type="match status" value="1"/>
</dbReference>
<dbReference type="PROSITE" id="PS50097">
    <property type="entry name" value="BTB"/>
    <property type="match status" value="1"/>
</dbReference>
<dbReference type="SUPFAM" id="SSF49599">
    <property type="entry name" value="TRAF domain-like"/>
    <property type="match status" value="1"/>
</dbReference>
<dbReference type="GO" id="GO:0016567">
    <property type="term" value="P:protein ubiquitination"/>
    <property type="evidence" value="ECO:0007669"/>
    <property type="project" value="InterPro"/>
</dbReference>
<dbReference type="PROSITE" id="PS50144">
    <property type="entry name" value="MATH"/>
    <property type="match status" value="1"/>
</dbReference>
<dbReference type="SUPFAM" id="SSF54695">
    <property type="entry name" value="POZ domain"/>
    <property type="match status" value="1"/>
</dbReference>
<evidence type="ECO:0008006" key="6">
    <source>
        <dbReference type="Google" id="ProtNLM"/>
    </source>
</evidence>
<accession>A0A2S3I1A9</accession>
<dbReference type="InterPro" id="IPR056423">
    <property type="entry name" value="BACK_BPM_SPOP"/>
</dbReference>
<evidence type="ECO:0000313" key="5">
    <source>
        <dbReference type="EMBL" id="PAN34266.1"/>
    </source>
</evidence>
<dbReference type="Proteomes" id="UP000243499">
    <property type="component" value="Chromosome 6"/>
</dbReference>